<keyword evidence="2" id="KW-1185">Reference proteome</keyword>
<name>A0AAE1AKL2_9GAST</name>
<protein>
    <submittedName>
        <fullName evidence="1">Uncharacterized protein</fullName>
    </submittedName>
</protein>
<accession>A0AAE1AKL2</accession>
<comment type="caution">
    <text evidence="1">The sequence shown here is derived from an EMBL/GenBank/DDBJ whole genome shotgun (WGS) entry which is preliminary data.</text>
</comment>
<sequence>MVQKPRTGSEADWFRSQGLGVRQTGSEAKDWEFLPSSWPGAGLDVTSCAVTSTASVGSTSTAMVGGG</sequence>
<proteinExistence type="predicted"/>
<organism evidence="1 2">
    <name type="scientific">Elysia crispata</name>
    <name type="common">lettuce slug</name>
    <dbReference type="NCBI Taxonomy" id="231223"/>
    <lineage>
        <taxon>Eukaryota</taxon>
        <taxon>Metazoa</taxon>
        <taxon>Spiralia</taxon>
        <taxon>Lophotrochozoa</taxon>
        <taxon>Mollusca</taxon>
        <taxon>Gastropoda</taxon>
        <taxon>Heterobranchia</taxon>
        <taxon>Euthyneura</taxon>
        <taxon>Panpulmonata</taxon>
        <taxon>Sacoglossa</taxon>
        <taxon>Placobranchoidea</taxon>
        <taxon>Plakobranchidae</taxon>
        <taxon>Elysia</taxon>
    </lineage>
</organism>
<dbReference type="EMBL" id="JAWDGP010001649">
    <property type="protein sequence ID" value="KAK3789605.1"/>
    <property type="molecule type" value="Genomic_DNA"/>
</dbReference>
<gene>
    <name evidence="1" type="ORF">RRG08_059982</name>
</gene>
<evidence type="ECO:0000313" key="1">
    <source>
        <dbReference type="EMBL" id="KAK3789605.1"/>
    </source>
</evidence>
<reference evidence="1" key="1">
    <citation type="journal article" date="2023" name="G3 (Bethesda)">
        <title>A reference genome for the long-term kleptoplast-retaining sea slug Elysia crispata morphotype clarki.</title>
        <authorList>
            <person name="Eastman K.E."/>
            <person name="Pendleton A.L."/>
            <person name="Shaikh M.A."/>
            <person name="Suttiyut T."/>
            <person name="Ogas R."/>
            <person name="Tomko P."/>
            <person name="Gavelis G."/>
            <person name="Widhalm J.R."/>
            <person name="Wisecaver J.H."/>
        </authorList>
    </citation>
    <scope>NUCLEOTIDE SEQUENCE</scope>
    <source>
        <strain evidence="1">ECLA1</strain>
    </source>
</reference>
<dbReference type="AlphaFoldDB" id="A0AAE1AKL2"/>
<dbReference type="Proteomes" id="UP001283361">
    <property type="component" value="Unassembled WGS sequence"/>
</dbReference>
<evidence type="ECO:0000313" key="2">
    <source>
        <dbReference type="Proteomes" id="UP001283361"/>
    </source>
</evidence>